<reference evidence="1" key="1">
    <citation type="submission" date="2021-02" db="EMBL/GenBank/DDBJ databases">
        <authorList>
            <person name="Nowell W R."/>
        </authorList>
    </citation>
    <scope>NUCLEOTIDE SEQUENCE</scope>
</reference>
<name>A0A814M6P5_9BILA</name>
<proteinExistence type="predicted"/>
<protein>
    <submittedName>
        <fullName evidence="1">Uncharacterized protein</fullName>
    </submittedName>
</protein>
<organism evidence="1 2">
    <name type="scientific">Rotaria magnacalcarata</name>
    <dbReference type="NCBI Taxonomy" id="392030"/>
    <lineage>
        <taxon>Eukaryota</taxon>
        <taxon>Metazoa</taxon>
        <taxon>Spiralia</taxon>
        <taxon>Gnathifera</taxon>
        <taxon>Rotifera</taxon>
        <taxon>Eurotatoria</taxon>
        <taxon>Bdelloidea</taxon>
        <taxon>Philodinida</taxon>
        <taxon>Philodinidae</taxon>
        <taxon>Rotaria</taxon>
    </lineage>
</organism>
<sequence>MRSTMSIKYWCRFVDVNEDECEEGFVEQTDYTTVTNNYRVGRVKFSIVEDELDPIEMEKCLNECYGSKNQTLAGDFDDENRTPREIIQHSCLIDVKALNL</sequence>
<comment type="caution">
    <text evidence="1">The sequence shown here is derived from an EMBL/GenBank/DDBJ whole genome shotgun (WGS) entry which is preliminary data.</text>
</comment>
<dbReference type="AlphaFoldDB" id="A0A814M6P5"/>
<evidence type="ECO:0000313" key="1">
    <source>
        <dbReference type="EMBL" id="CAF1075286.1"/>
    </source>
</evidence>
<evidence type="ECO:0000313" key="2">
    <source>
        <dbReference type="Proteomes" id="UP000663855"/>
    </source>
</evidence>
<dbReference type="EMBL" id="CAJNOV010001696">
    <property type="protein sequence ID" value="CAF1075286.1"/>
    <property type="molecule type" value="Genomic_DNA"/>
</dbReference>
<accession>A0A814M6P5</accession>
<gene>
    <name evidence="1" type="ORF">CJN711_LOCUS5928</name>
</gene>
<dbReference type="Proteomes" id="UP000663855">
    <property type="component" value="Unassembled WGS sequence"/>
</dbReference>